<name>A0A2X0MS30_9BASI</name>
<dbReference type="AlphaFoldDB" id="A0A2X0MS30"/>
<keyword evidence="2" id="KW-1185">Reference proteome</keyword>
<dbReference type="Proteomes" id="UP000249464">
    <property type="component" value="Unassembled WGS sequence"/>
</dbReference>
<accession>A0A2X0MS30</accession>
<reference evidence="1 2" key="1">
    <citation type="submission" date="2016-11" db="EMBL/GenBank/DDBJ databases">
        <authorList>
            <person name="Jaros S."/>
            <person name="Januszkiewicz K."/>
            <person name="Wedrychowicz H."/>
        </authorList>
    </citation>
    <scope>NUCLEOTIDE SEQUENCE [LARGE SCALE GENOMIC DNA]</scope>
</reference>
<evidence type="ECO:0000313" key="1">
    <source>
        <dbReference type="EMBL" id="SGZ28751.1"/>
    </source>
</evidence>
<evidence type="ECO:0000313" key="2">
    <source>
        <dbReference type="Proteomes" id="UP000249464"/>
    </source>
</evidence>
<organism evidence="1 2">
    <name type="scientific">Microbotryum silenes-dioicae</name>
    <dbReference type="NCBI Taxonomy" id="796604"/>
    <lineage>
        <taxon>Eukaryota</taxon>
        <taxon>Fungi</taxon>
        <taxon>Dikarya</taxon>
        <taxon>Basidiomycota</taxon>
        <taxon>Pucciniomycotina</taxon>
        <taxon>Microbotryomycetes</taxon>
        <taxon>Microbotryales</taxon>
        <taxon>Microbotryaceae</taxon>
        <taxon>Microbotryum</taxon>
    </lineage>
</organism>
<sequence>MTIAELLAFGTRDVFLATDALIRISTFGRRVDKQYGALLVAHRSRHFGSLDGVVTTATPLEIGSLICFDLKRGMQLRSNCLWRRTAVHRSFASSKKHAI</sequence>
<protein>
    <submittedName>
        <fullName evidence="1">BQ5605_C027g10436 protein</fullName>
    </submittedName>
</protein>
<proteinExistence type="predicted"/>
<dbReference type="EMBL" id="FQNC01000089">
    <property type="protein sequence ID" value="SGZ28751.1"/>
    <property type="molecule type" value="Genomic_DNA"/>
</dbReference>
<gene>
    <name evidence="1" type="primary">BQ5605_C027g10436</name>
    <name evidence="1" type="ORF">BQ5605_C027G10436</name>
</gene>